<reference evidence="1 2" key="1">
    <citation type="submission" date="2020-06" db="EMBL/GenBank/DDBJ databases">
        <title>Description of novel acetic acid bacteria.</title>
        <authorList>
            <person name="Sombolestani A."/>
        </authorList>
    </citation>
    <scope>NUCLEOTIDE SEQUENCE [LARGE SCALE GENOMIC DNA]</scope>
    <source>
        <strain evidence="1 2">LMG 26838</strain>
    </source>
</reference>
<gene>
    <name evidence="1" type="ORF">HUK83_19360</name>
</gene>
<organism evidence="1 2">
    <name type="scientific">Endobacter medicaginis</name>
    <dbReference type="NCBI Taxonomy" id="1181271"/>
    <lineage>
        <taxon>Bacteria</taxon>
        <taxon>Pseudomonadati</taxon>
        <taxon>Pseudomonadota</taxon>
        <taxon>Alphaproteobacteria</taxon>
        <taxon>Acetobacterales</taxon>
        <taxon>Acetobacteraceae</taxon>
        <taxon>Endobacter</taxon>
    </lineage>
</organism>
<dbReference type="SUPFAM" id="SSF51735">
    <property type="entry name" value="NAD(P)-binding Rossmann-fold domains"/>
    <property type="match status" value="1"/>
</dbReference>
<evidence type="ECO:0000313" key="2">
    <source>
        <dbReference type="Proteomes" id="UP000565205"/>
    </source>
</evidence>
<dbReference type="AlphaFoldDB" id="A0A850NVZ9"/>
<dbReference type="EMBL" id="JABXXQ010000889">
    <property type="protein sequence ID" value="NVN32490.1"/>
    <property type="molecule type" value="Genomic_DNA"/>
</dbReference>
<feature type="non-terminal residue" evidence="1">
    <location>
        <position position="41"/>
    </location>
</feature>
<comment type="caution">
    <text evidence="1">The sequence shown here is derived from an EMBL/GenBank/DDBJ whole genome shotgun (WGS) entry which is preliminary data.</text>
</comment>
<protein>
    <submittedName>
        <fullName evidence="1">Short-chain dehydrogenase</fullName>
    </submittedName>
</protein>
<evidence type="ECO:0000313" key="1">
    <source>
        <dbReference type="EMBL" id="NVN32490.1"/>
    </source>
</evidence>
<dbReference type="Gene3D" id="3.40.50.720">
    <property type="entry name" value="NAD(P)-binding Rossmann-like Domain"/>
    <property type="match status" value="1"/>
</dbReference>
<proteinExistence type="predicted"/>
<accession>A0A850NVZ9</accession>
<dbReference type="Proteomes" id="UP000565205">
    <property type="component" value="Unassembled WGS sequence"/>
</dbReference>
<dbReference type="InterPro" id="IPR036291">
    <property type="entry name" value="NAD(P)-bd_dom_sf"/>
</dbReference>
<name>A0A850NVZ9_9PROT</name>
<sequence length="41" mass="4214">MLDPIDPLIPRRALVTGGAQRLGGAIALALAGAGFDIVLHY</sequence>